<proteinExistence type="predicted"/>
<name>A0ABY6KLK0_9ARAC</name>
<evidence type="ECO:0000313" key="1">
    <source>
        <dbReference type="EMBL" id="UYV69741.1"/>
    </source>
</evidence>
<protein>
    <submittedName>
        <fullName evidence="1">Uncharacterized protein</fullName>
    </submittedName>
</protein>
<gene>
    <name evidence="1" type="ORF">LAZ67_7000565</name>
</gene>
<keyword evidence="2" id="KW-1185">Reference proteome</keyword>
<dbReference type="Proteomes" id="UP001235939">
    <property type="component" value="Chromosome 07"/>
</dbReference>
<dbReference type="EMBL" id="CP092869">
    <property type="protein sequence ID" value="UYV69741.1"/>
    <property type="molecule type" value="Genomic_DNA"/>
</dbReference>
<accession>A0ABY6KLK0</accession>
<organism evidence="1 2">
    <name type="scientific">Cordylochernes scorpioides</name>
    <dbReference type="NCBI Taxonomy" id="51811"/>
    <lineage>
        <taxon>Eukaryota</taxon>
        <taxon>Metazoa</taxon>
        <taxon>Ecdysozoa</taxon>
        <taxon>Arthropoda</taxon>
        <taxon>Chelicerata</taxon>
        <taxon>Arachnida</taxon>
        <taxon>Pseudoscorpiones</taxon>
        <taxon>Cheliferoidea</taxon>
        <taxon>Chernetidae</taxon>
        <taxon>Cordylochernes</taxon>
    </lineage>
</organism>
<evidence type="ECO:0000313" key="2">
    <source>
        <dbReference type="Proteomes" id="UP001235939"/>
    </source>
</evidence>
<sequence>MHLVISISDRFFLSATPFWADQKKANKYKLKGQILGWYLDVAREASCHVIVTLERREQWTPPICISTLRCIMIFNNGRETQDFLHGEIVTTMDSGVHGRLNRVDEQLVKLVDGVCWGRVELINGRVNTVNNICFYDSLEKDTVLRINVLQVLESKSEDEELTLADGHLVRWQIRATPCGVASANG</sequence>
<reference evidence="1 2" key="1">
    <citation type="submission" date="2022-01" db="EMBL/GenBank/DDBJ databases">
        <title>A chromosomal length assembly of Cordylochernes scorpioides.</title>
        <authorList>
            <person name="Zeh D."/>
            <person name="Zeh J."/>
        </authorList>
    </citation>
    <scope>NUCLEOTIDE SEQUENCE [LARGE SCALE GENOMIC DNA]</scope>
    <source>
        <strain evidence="1">IN4F17</strain>
        <tissue evidence="1">Whole Body</tissue>
    </source>
</reference>